<feature type="non-terminal residue" evidence="1">
    <location>
        <position position="52"/>
    </location>
</feature>
<dbReference type="AlphaFoldDB" id="X0XK48"/>
<comment type="caution">
    <text evidence="1">The sequence shown here is derived from an EMBL/GenBank/DDBJ whole genome shotgun (WGS) entry which is preliminary data.</text>
</comment>
<sequence>MGNSLFKEGGYHNIKRTGQDEYTMNVQIPTDADGFLGRECPDSTCSPGYFKV</sequence>
<reference evidence="1" key="1">
    <citation type="journal article" date="2014" name="Front. Microbiol.">
        <title>High frequency of phylogenetically diverse reductive dehalogenase-homologous genes in deep subseafloor sedimentary metagenomes.</title>
        <authorList>
            <person name="Kawai M."/>
            <person name="Futagami T."/>
            <person name="Toyoda A."/>
            <person name="Takaki Y."/>
            <person name="Nishi S."/>
            <person name="Hori S."/>
            <person name="Arai W."/>
            <person name="Tsubouchi T."/>
            <person name="Morono Y."/>
            <person name="Uchiyama I."/>
            <person name="Ito T."/>
            <person name="Fujiyama A."/>
            <person name="Inagaki F."/>
            <person name="Takami H."/>
        </authorList>
    </citation>
    <scope>NUCLEOTIDE SEQUENCE</scope>
    <source>
        <strain evidence="1">Expedition CK06-06</strain>
    </source>
</reference>
<gene>
    <name evidence="1" type="ORF">S01H1_79860</name>
</gene>
<name>X0XK48_9ZZZZ</name>
<proteinExistence type="predicted"/>
<evidence type="ECO:0000313" key="1">
    <source>
        <dbReference type="EMBL" id="GAG43539.1"/>
    </source>
</evidence>
<organism evidence="1">
    <name type="scientific">marine sediment metagenome</name>
    <dbReference type="NCBI Taxonomy" id="412755"/>
    <lineage>
        <taxon>unclassified sequences</taxon>
        <taxon>metagenomes</taxon>
        <taxon>ecological metagenomes</taxon>
    </lineage>
</organism>
<accession>X0XK48</accession>
<dbReference type="EMBL" id="BARS01053876">
    <property type="protein sequence ID" value="GAG43539.1"/>
    <property type="molecule type" value="Genomic_DNA"/>
</dbReference>
<protein>
    <submittedName>
        <fullName evidence="1">Uncharacterized protein</fullName>
    </submittedName>
</protein>